<evidence type="ECO:0000256" key="3">
    <source>
        <dbReference type="ARBA" id="ARBA00022737"/>
    </source>
</evidence>
<name>A0A8H5FCN4_9AGAR</name>
<dbReference type="SMART" id="SM00968">
    <property type="entry name" value="SMC_hinge"/>
    <property type="match status" value="1"/>
</dbReference>
<dbReference type="Gene3D" id="3.40.50.300">
    <property type="entry name" value="P-loop containing nucleotide triphosphate hydrolases"/>
    <property type="match status" value="3"/>
</dbReference>
<evidence type="ECO:0000256" key="8">
    <source>
        <dbReference type="ARBA" id="ARBA00023306"/>
    </source>
</evidence>
<keyword evidence="6 9" id="KW-0175">Coiled coil</keyword>
<dbReference type="Gene3D" id="1.10.287.1490">
    <property type="match status" value="1"/>
</dbReference>
<dbReference type="GO" id="GO:0005634">
    <property type="term" value="C:nucleus"/>
    <property type="evidence" value="ECO:0007669"/>
    <property type="project" value="UniProtKB-SubCell"/>
</dbReference>
<dbReference type="EMBL" id="JAACJK010000112">
    <property type="protein sequence ID" value="KAF5331931.1"/>
    <property type="molecule type" value="Genomic_DNA"/>
</dbReference>
<dbReference type="Gene3D" id="3.30.70.1620">
    <property type="match status" value="1"/>
</dbReference>
<dbReference type="InterPro" id="IPR003395">
    <property type="entry name" value="RecF/RecN/SMC_N"/>
</dbReference>
<dbReference type="GO" id="GO:0007059">
    <property type="term" value="P:chromosome segregation"/>
    <property type="evidence" value="ECO:0007669"/>
    <property type="project" value="UniProtKB-ARBA"/>
</dbReference>
<feature type="coiled-coil region" evidence="9">
    <location>
        <begin position="956"/>
        <end position="1120"/>
    </location>
</feature>
<keyword evidence="8" id="KW-0131">Cell cycle</keyword>
<comment type="caution">
    <text evidence="12">The sequence shown here is derived from an EMBL/GenBank/DDBJ whole genome shotgun (WGS) entry which is preliminary data.</text>
</comment>
<dbReference type="Pfam" id="PF06470">
    <property type="entry name" value="SMC_hinge"/>
    <property type="match status" value="1"/>
</dbReference>
<feature type="domain" description="SMC hinge" evidence="11">
    <location>
        <begin position="1267"/>
        <end position="1388"/>
    </location>
</feature>
<feature type="coiled-coil region" evidence="9">
    <location>
        <begin position="1170"/>
        <end position="1197"/>
    </location>
</feature>
<evidence type="ECO:0000256" key="10">
    <source>
        <dbReference type="SAM" id="MobiDB-lite"/>
    </source>
</evidence>
<dbReference type="Pfam" id="PF24883">
    <property type="entry name" value="NPHP3_N"/>
    <property type="match status" value="1"/>
</dbReference>
<keyword evidence="4" id="KW-0547">Nucleotide-binding</keyword>
<dbReference type="Pfam" id="PF02463">
    <property type="entry name" value="SMC_N"/>
    <property type="match status" value="1"/>
</dbReference>
<dbReference type="CDD" id="cd03273">
    <property type="entry name" value="ABC_SMC2_euk"/>
    <property type="match status" value="1"/>
</dbReference>
<dbReference type="InterPro" id="IPR027417">
    <property type="entry name" value="P-loop_NTPase"/>
</dbReference>
<evidence type="ECO:0000256" key="1">
    <source>
        <dbReference type="ARBA" id="ARBA00004123"/>
    </source>
</evidence>
<evidence type="ECO:0000256" key="6">
    <source>
        <dbReference type="ARBA" id="ARBA00023054"/>
    </source>
</evidence>
<dbReference type="GO" id="GO:0005694">
    <property type="term" value="C:chromosome"/>
    <property type="evidence" value="ECO:0007669"/>
    <property type="project" value="InterPro"/>
</dbReference>
<proteinExistence type="inferred from homology"/>
<evidence type="ECO:0000259" key="11">
    <source>
        <dbReference type="SMART" id="SM00968"/>
    </source>
</evidence>
<evidence type="ECO:0000256" key="2">
    <source>
        <dbReference type="ARBA" id="ARBA00005231"/>
    </source>
</evidence>
<feature type="coiled-coil region" evidence="9">
    <location>
        <begin position="1222"/>
        <end position="1249"/>
    </location>
</feature>
<dbReference type="GO" id="GO:0016887">
    <property type="term" value="F:ATP hydrolysis activity"/>
    <property type="evidence" value="ECO:0007669"/>
    <property type="project" value="InterPro"/>
</dbReference>
<comment type="subcellular location">
    <subcellularLocation>
        <location evidence="1">Nucleus</location>
    </subcellularLocation>
</comment>
<keyword evidence="5" id="KW-0067">ATP-binding</keyword>
<protein>
    <recommendedName>
        <fullName evidence="11">SMC hinge domain-containing protein</fullName>
    </recommendedName>
</protein>
<dbReference type="GO" id="GO:0030261">
    <property type="term" value="P:chromosome condensation"/>
    <property type="evidence" value="ECO:0007669"/>
    <property type="project" value="UniProtKB-KW"/>
</dbReference>
<evidence type="ECO:0000256" key="5">
    <source>
        <dbReference type="ARBA" id="ARBA00022840"/>
    </source>
</evidence>
<evidence type="ECO:0000256" key="4">
    <source>
        <dbReference type="ARBA" id="ARBA00022741"/>
    </source>
</evidence>
<evidence type="ECO:0000256" key="9">
    <source>
        <dbReference type="SAM" id="Coils"/>
    </source>
</evidence>
<dbReference type="InterPro" id="IPR036277">
    <property type="entry name" value="SMC_hinge_sf"/>
</dbReference>
<dbReference type="InterPro" id="IPR056884">
    <property type="entry name" value="NPHP3-like_N"/>
</dbReference>
<evidence type="ECO:0000256" key="7">
    <source>
        <dbReference type="ARBA" id="ARBA00023067"/>
    </source>
</evidence>
<dbReference type="FunFam" id="3.40.50.300:FF:000385">
    <property type="entry name" value="Structural maintenance of chromosomes 2"/>
    <property type="match status" value="1"/>
</dbReference>
<dbReference type="SUPFAM" id="SSF75553">
    <property type="entry name" value="Smc hinge domain"/>
    <property type="match status" value="1"/>
</dbReference>
<accession>A0A8H5FCN4</accession>
<dbReference type="InterPro" id="IPR027120">
    <property type="entry name" value="Smc2_ABC"/>
</dbReference>
<dbReference type="GO" id="GO:0005524">
    <property type="term" value="F:ATP binding"/>
    <property type="evidence" value="ECO:0007669"/>
    <property type="project" value="UniProtKB-KW"/>
</dbReference>
<dbReference type="Gene3D" id="1.20.1060.20">
    <property type="match status" value="1"/>
</dbReference>
<dbReference type="OrthoDB" id="10255539at2759"/>
<evidence type="ECO:0000313" key="13">
    <source>
        <dbReference type="Proteomes" id="UP000541558"/>
    </source>
</evidence>
<keyword evidence="13" id="KW-1185">Reference proteome</keyword>
<dbReference type="SUPFAM" id="SSF52540">
    <property type="entry name" value="P-loop containing nucleoside triphosphate hydrolases"/>
    <property type="match status" value="2"/>
</dbReference>
<dbReference type="InterPro" id="IPR010935">
    <property type="entry name" value="SMC_hinge"/>
</dbReference>
<feature type="coiled-coil region" evidence="9">
    <location>
        <begin position="1486"/>
        <end position="1780"/>
    </location>
</feature>
<sequence>MDVPTENAPRQISQGGSFFQSAHNVGIGSLNQTNIGNDQYIIDQQINVASPQTMGLLGILNPIPDASYTRNRKTSPPDSSCVHGTREGVIQKVASWADSSTLRNTAHVMWLYGYVGCGKSAIAQEVAQRYARKKRLAASFFFFRGSGDRSRAVRFAATLAQQVAGAIPATSRIIETNVKMHAGLLQPSTSVTAQLQHLVYDPIKAVKWEMMRVSLLSGPYLIVIDGLDECGDRDDIASIIDQMLAFFKENPRIPLRFLISSRVEEHIRTRLDPTQVRFLNLVDHTSLDDIATAFRAIFALAAKHSRTIQAYGEWPTPSDLELLVLHTGCSFIFMSTIARFVLESSGDGLSPIDRLPQALNINPGLDGLYDQTLSRAEHLPHFPDVVWTIALAEKPLSIMQLADLFAIRTFEVIDILVQLHAILQIPGDDTTPITLCHSSLLDFLTIRSRAGRFHASLSYHERIAHMCMQVLATYYETGDKTPAFLYAESNWEHHWRQFSQTVKMSRDAQRDAALSVISHLRQLFPLDCESDLASWIFMNPPELPIDVPLQLALEHRSFIAFNDEIRLNNDDIPVELIHRSAHHLPSTVLFRALRTLREQGSLDNTDERHIWNNISPTFPPLHGYHFDLFAILTDHIFDHGTPTSNLSYKGDGFNLCFADTEQTPSSRMCFAWSLLSWPQHLVHALRHVEPTMLYRRWPQNANSKERLLSRARRPTSRDDDHDPLLYRVVCHLCTKGGAKQRMDFISSVRVAMSVAPAMSYPVRTQISGWDPSFNAITGLNGSGKSNILDAICFVLGLTNMSTMRAANQQDLIYKRGQAGVVKASVTIVFDNSDVSKSPDGMLNHKQITVTRQIAMPNITKYLLNGHKSSQQAILSIFQGVQLNINNPNFVIMQGRITKVLNMRPQEILGMVEEAAGTRMFEERKDKAFKAISKKEKKVQEITFDLENQIQPKLEKLRNEKRKYVEYTKAMKELEHIQRTMKAWEWTECQKRIEEKEEEIEEKKKEVEGFEKAKKNAQKEIKASEKEIQAVQAQRAAEISKGGKLKKLQDKVDNLEKDVVKYKTQAELKEGTVAQEEAKGKEFVEDLKRLEKSVSDKKKEVNALDAEFKELRDAHTRLEDKTKSDEELLQTLLTGLSGANASGGGYMGQLADTKTRLAQATTEEKQAKFKLGVALDELKDLEAKMKDFESQAKANKKKLADMEKGLAQRQKDLANLNWSAEKEKAFNDQLTEAKNAVRALNERRERVRQSLGRLNFDYNDPYPGFDRRSVKGFAAQLIKLDEKNFDKAPALEIVAGGRLYNVVVQNEKVGSDLLKNGNLRKRVTLIPLNKISPRTISADKLRTAENIAPGHVRTALSLVSYEPDVSRAIEFVFGDTLICDSADIANKVTFHPKVMTKSVTTEGDVYDPSGLMTGGSAPGGQRVLVEVQELLRVEGQLQEARGKLEALEAEERRMARPREQWKSITDNLDLMTHQLKLLKEEVEGSNASRIETQVGEAKANIELLERAVKAAQEKQEEAKAECKKLEKDMAEFDDNKEGKINELKASIKKQRANEQKNSTVVKAKQKKVSTARLELEQLEAEYEAKQAELEEAKETVEEQRQQLAEIRQKVADSEAAYERLNAELEEELATLKRFDAELKELERLIKEKKEVMDQVDLSVGKLQHDITNLEKEKNAAQNLVTQLEKQNEWIEEDQHLFGKPGGMYDFEHNDIAQLTKRRTELQDAMNGMKKKVNPKVMNVIEPVEKREAELTKNLQIVNKDKEKIEATIEELDRYKRDALEKTWKKVNEDFGGIFAELLPGNFAKLQPPEGQDLTDGLEVKVQLGSVWKQSLTELSGGQRSLIALSLIMALLQFKPAPMYILDEIDAALDLSHTQHIGQLFRTRFKGSQFIVVSLKEGLFTNANVLFRARFRDGTSIVERTAQRSTSALYNDEREDEDDGRNRRRGARIGGSS</sequence>
<keyword evidence="3" id="KW-0677">Repeat</keyword>
<dbReference type="PANTHER" id="PTHR43977">
    <property type="entry name" value="STRUCTURAL MAINTENANCE OF CHROMOSOMES PROTEIN 3"/>
    <property type="match status" value="1"/>
</dbReference>
<dbReference type="Proteomes" id="UP000541558">
    <property type="component" value="Unassembled WGS sequence"/>
</dbReference>
<gene>
    <name evidence="12" type="ORF">D9611_008938</name>
</gene>
<feature type="region of interest" description="Disordered" evidence="10">
    <location>
        <begin position="1926"/>
        <end position="1951"/>
    </location>
</feature>
<comment type="similarity">
    <text evidence="2">Belongs to the SMC family. SMC2 subfamily.</text>
</comment>
<keyword evidence="7" id="KW-0226">DNA condensation</keyword>
<reference evidence="12 13" key="1">
    <citation type="journal article" date="2020" name="ISME J.">
        <title>Uncovering the hidden diversity of litter-decomposition mechanisms in mushroom-forming fungi.</title>
        <authorList>
            <person name="Floudas D."/>
            <person name="Bentzer J."/>
            <person name="Ahren D."/>
            <person name="Johansson T."/>
            <person name="Persson P."/>
            <person name="Tunlid A."/>
        </authorList>
    </citation>
    <scope>NUCLEOTIDE SEQUENCE [LARGE SCALE GENOMIC DNA]</scope>
    <source>
        <strain evidence="12 13">CBS 175.51</strain>
    </source>
</reference>
<organism evidence="12 13">
    <name type="scientific">Ephemerocybe angulata</name>
    <dbReference type="NCBI Taxonomy" id="980116"/>
    <lineage>
        <taxon>Eukaryota</taxon>
        <taxon>Fungi</taxon>
        <taxon>Dikarya</taxon>
        <taxon>Basidiomycota</taxon>
        <taxon>Agaricomycotina</taxon>
        <taxon>Agaricomycetes</taxon>
        <taxon>Agaricomycetidae</taxon>
        <taxon>Agaricales</taxon>
        <taxon>Agaricineae</taxon>
        <taxon>Psathyrellaceae</taxon>
        <taxon>Ephemerocybe</taxon>
    </lineage>
</organism>
<evidence type="ECO:0000313" key="12">
    <source>
        <dbReference type="EMBL" id="KAF5331931.1"/>
    </source>
</evidence>